<dbReference type="AlphaFoldDB" id="A0A8K0EPJ1"/>
<evidence type="ECO:0000313" key="1">
    <source>
        <dbReference type="EMBL" id="CAH1261341.1"/>
    </source>
</evidence>
<gene>
    <name evidence="1" type="primary">Hypp2311</name>
    <name evidence="1" type="ORF">BLAG_LOCUS16790</name>
</gene>
<name>A0A8K0EPJ1_BRALA</name>
<dbReference type="EMBL" id="OV696689">
    <property type="protein sequence ID" value="CAH1261341.1"/>
    <property type="molecule type" value="Genomic_DNA"/>
</dbReference>
<keyword evidence="2" id="KW-1185">Reference proteome</keyword>
<sequence length="97" mass="11325">MRTQCLWNRNSRELDSQLDTVWTVNWTLCGQSTGHCVDSKPDTVWTVNWTLCGQSTGHCVDSQLDTGTVETSGDGDRKRLRRWRREEAAERQENRRR</sequence>
<proteinExistence type="predicted"/>
<accession>A0A8K0EPJ1</accession>
<reference evidence="1" key="1">
    <citation type="submission" date="2022-01" db="EMBL/GenBank/DDBJ databases">
        <authorList>
            <person name="Braso-Vives M."/>
        </authorList>
    </citation>
    <scope>NUCLEOTIDE SEQUENCE</scope>
</reference>
<dbReference type="Proteomes" id="UP000838412">
    <property type="component" value="Chromosome 4"/>
</dbReference>
<organism evidence="1 2">
    <name type="scientific">Branchiostoma lanceolatum</name>
    <name type="common">Common lancelet</name>
    <name type="synonym">Amphioxus lanceolatum</name>
    <dbReference type="NCBI Taxonomy" id="7740"/>
    <lineage>
        <taxon>Eukaryota</taxon>
        <taxon>Metazoa</taxon>
        <taxon>Chordata</taxon>
        <taxon>Cephalochordata</taxon>
        <taxon>Leptocardii</taxon>
        <taxon>Amphioxiformes</taxon>
        <taxon>Branchiostomatidae</taxon>
        <taxon>Branchiostoma</taxon>
    </lineage>
</organism>
<protein>
    <submittedName>
        <fullName evidence="1">Hypp2311 protein</fullName>
    </submittedName>
</protein>
<evidence type="ECO:0000313" key="2">
    <source>
        <dbReference type="Proteomes" id="UP000838412"/>
    </source>
</evidence>